<evidence type="ECO:0000256" key="3">
    <source>
        <dbReference type="ARBA" id="ARBA00022722"/>
    </source>
</evidence>
<evidence type="ECO:0000256" key="5">
    <source>
        <dbReference type="ARBA" id="ARBA00022801"/>
    </source>
</evidence>
<evidence type="ECO:0000313" key="6">
    <source>
        <dbReference type="EMBL" id="OGI47693.1"/>
    </source>
</evidence>
<dbReference type="GO" id="GO:0016787">
    <property type="term" value="F:hydrolase activity"/>
    <property type="evidence" value="ECO:0007669"/>
    <property type="project" value="UniProtKB-KW"/>
</dbReference>
<comment type="caution">
    <text evidence="6">The sequence shown here is derived from an EMBL/GenBank/DDBJ whole genome shotgun (WGS) entry which is preliminary data.</text>
</comment>
<keyword evidence="4" id="KW-0547">Nucleotide-binding</keyword>
<dbReference type="AlphaFoldDB" id="A0A1F6TRC8"/>
<dbReference type="Proteomes" id="UP000178885">
    <property type="component" value="Unassembled WGS sequence"/>
</dbReference>
<name>A0A1F6TRC8_9PROT</name>
<dbReference type="STRING" id="1817760.A2151_02885"/>
<dbReference type="PANTHER" id="PTHR34139:SF1">
    <property type="entry name" value="RNASE MJ1380-RELATED"/>
    <property type="match status" value="1"/>
</dbReference>
<dbReference type="PANTHER" id="PTHR34139">
    <property type="entry name" value="UPF0331 PROTEIN MJ0127"/>
    <property type="match status" value="1"/>
</dbReference>
<evidence type="ECO:0000256" key="4">
    <source>
        <dbReference type="ARBA" id="ARBA00022741"/>
    </source>
</evidence>
<dbReference type="InterPro" id="IPR008201">
    <property type="entry name" value="HepT-like"/>
</dbReference>
<dbReference type="GO" id="GO:0004540">
    <property type="term" value="F:RNA nuclease activity"/>
    <property type="evidence" value="ECO:0007669"/>
    <property type="project" value="InterPro"/>
</dbReference>
<keyword evidence="5" id="KW-0378">Hydrolase</keyword>
<dbReference type="GO" id="GO:0000166">
    <property type="term" value="F:nucleotide binding"/>
    <property type="evidence" value="ECO:0007669"/>
    <property type="project" value="UniProtKB-KW"/>
</dbReference>
<sequence>MSKRRDRDYLGDIHEAMHRISRYTSGLTFEQFLKDAKTQDAVIRNLEVIGEATKKLTAHLRKSAHQIPWKDLAGVRDKLIHHYFGINYEIVWTIARKELPSLLPRIKELMDKQSGAQTK</sequence>
<gene>
    <name evidence="6" type="ORF">A2151_02885</name>
</gene>
<dbReference type="Pfam" id="PF01934">
    <property type="entry name" value="HepT-like"/>
    <property type="match status" value="1"/>
</dbReference>
<evidence type="ECO:0000313" key="7">
    <source>
        <dbReference type="Proteomes" id="UP000178885"/>
    </source>
</evidence>
<dbReference type="EMBL" id="MFSU01000048">
    <property type="protein sequence ID" value="OGI47693.1"/>
    <property type="molecule type" value="Genomic_DNA"/>
</dbReference>
<organism evidence="6 7">
    <name type="scientific">Candidatus Muproteobacteria bacterium RBG_16_65_34</name>
    <dbReference type="NCBI Taxonomy" id="1817760"/>
    <lineage>
        <taxon>Bacteria</taxon>
        <taxon>Pseudomonadati</taxon>
        <taxon>Pseudomonadota</taxon>
        <taxon>Candidatus Muproteobacteria</taxon>
    </lineage>
</organism>
<proteinExistence type="predicted"/>
<keyword evidence="2" id="KW-1277">Toxin-antitoxin system</keyword>
<keyword evidence="3" id="KW-0540">Nuclease</keyword>
<protein>
    <recommendedName>
        <fullName evidence="8">DUF86 domain-containing protein</fullName>
    </recommendedName>
</protein>
<keyword evidence="1" id="KW-0597">Phosphoprotein</keyword>
<dbReference type="GO" id="GO:0110001">
    <property type="term" value="C:toxin-antitoxin complex"/>
    <property type="evidence" value="ECO:0007669"/>
    <property type="project" value="InterPro"/>
</dbReference>
<accession>A0A1F6TRC8</accession>
<evidence type="ECO:0008006" key="8">
    <source>
        <dbReference type="Google" id="ProtNLM"/>
    </source>
</evidence>
<dbReference type="InterPro" id="IPR051813">
    <property type="entry name" value="HepT_RNase_toxin"/>
</dbReference>
<evidence type="ECO:0000256" key="2">
    <source>
        <dbReference type="ARBA" id="ARBA00022649"/>
    </source>
</evidence>
<evidence type="ECO:0000256" key="1">
    <source>
        <dbReference type="ARBA" id="ARBA00022553"/>
    </source>
</evidence>
<reference evidence="6 7" key="1">
    <citation type="journal article" date="2016" name="Nat. Commun.">
        <title>Thousands of microbial genomes shed light on interconnected biogeochemical processes in an aquifer system.</title>
        <authorList>
            <person name="Anantharaman K."/>
            <person name="Brown C.T."/>
            <person name="Hug L.A."/>
            <person name="Sharon I."/>
            <person name="Castelle C.J."/>
            <person name="Probst A.J."/>
            <person name="Thomas B.C."/>
            <person name="Singh A."/>
            <person name="Wilkins M.J."/>
            <person name="Karaoz U."/>
            <person name="Brodie E.L."/>
            <person name="Williams K.H."/>
            <person name="Hubbard S.S."/>
            <person name="Banfield J.F."/>
        </authorList>
    </citation>
    <scope>NUCLEOTIDE SEQUENCE [LARGE SCALE GENOMIC DNA]</scope>
</reference>